<evidence type="ECO:0000313" key="8">
    <source>
        <dbReference type="EMBL" id="GAA4663685.1"/>
    </source>
</evidence>
<evidence type="ECO:0000256" key="2">
    <source>
        <dbReference type="ARBA" id="ARBA00011344"/>
    </source>
</evidence>
<comment type="caution">
    <text evidence="8">The sequence shown here is derived from an EMBL/GenBank/DDBJ whole genome shotgun (WGS) entry which is preliminary data.</text>
</comment>
<dbReference type="NCBIfam" id="TIGR02937">
    <property type="entry name" value="sigma70-ECF"/>
    <property type="match status" value="1"/>
</dbReference>
<dbReference type="SUPFAM" id="SSF88946">
    <property type="entry name" value="Sigma2 domain of RNA polymerase sigma factors"/>
    <property type="match status" value="1"/>
</dbReference>
<dbReference type="InterPro" id="IPR052704">
    <property type="entry name" value="ECF_Sigma-70_Domain"/>
</dbReference>
<sequence length="315" mass="34757">MGVSEGDVAAFVAARGRLFGIAYRILGSAGEAEDVVQDTWLRWQRADRGAVEDPTAFLATTATRLAINVAQSARVRRERYVGPWLPEPVETAADPALGAERAEAVDLALLVLLERLSPTERAAYVLREAFDYPYRQIAEVLGVGEANARQLVSRSRKHVREGRRARVEPGEHRRLVEAFVSAATTGDLAELERLLAVDVVAWADGGGAVHAAKRPVLGRDRVARFVAWVAAKRWLDAERRFVEANGRTALLVLRDGEPKFLVSLETTVDGIAQVLLVLNPDKLHHVTHVASQERALSGPRWDRTTGVRREEGFQR</sequence>
<keyword evidence="9" id="KW-1185">Reference proteome</keyword>
<comment type="similarity">
    <text evidence="1">Belongs to the sigma-70 factor family. ECF subfamily.</text>
</comment>
<dbReference type="Gene3D" id="3.10.450.50">
    <property type="match status" value="1"/>
</dbReference>
<feature type="domain" description="RNA polymerase sigma factor 70 region 4 type 2" evidence="7">
    <location>
        <begin position="108"/>
        <end position="158"/>
    </location>
</feature>
<evidence type="ECO:0000256" key="5">
    <source>
        <dbReference type="ARBA" id="ARBA00023163"/>
    </source>
</evidence>
<accession>A0ABP8VHS7</accession>
<dbReference type="InterPro" id="IPR013325">
    <property type="entry name" value="RNA_pol_sigma_r2"/>
</dbReference>
<dbReference type="NCBIfam" id="NF007214">
    <property type="entry name" value="PRK09636.1"/>
    <property type="match status" value="1"/>
</dbReference>
<dbReference type="Pfam" id="PF04542">
    <property type="entry name" value="Sigma70_r2"/>
    <property type="match status" value="1"/>
</dbReference>
<evidence type="ECO:0000256" key="1">
    <source>
        <dbReference type="ARBA" id="ARBA00010641"/>
    </source>
</evidence>
<dbReference type="PANTHER" id="PTHR30173:SF36">
    <property type="entry name" value="ECF RNA POLYMERASE SIGMA FACTOR SIGJ"/>
    <property type="match status" value="1"/>
</dbReference>
<comment type="subunit">
    <text evidence="2">Interacts transiently with the RNA polymerase catalytic core formed by RpoA, RpoB, RpoC and RpoZ (2 alpha, 1 beta, 1 beta' and 1 omega subunit) to form the RNA polymerase holoenzyme that can initiate transcription.</text>
</comment>
<reference evidence="9" key="1">
    <citation type="journal article" date="2019" name="Int. J. Syst. Evol. Microbiol.">
        <title>The Global Catalogue of Microorganisms (GCM) 10K type strain sequencing project: providing services to taxonomists for standard genome sequencing and annotation.</title>
        <authorList>
            <consortium name="The Broad Institute Genomics Platform"/>
            <consortium name="The Broad Institute Genome Sequencing Center for Infectious Disease"/>
            <person name="Wu L."/>
            <person name="Ma J."/>
        </authorList>
    </citation>
    <scope>NUCLEOTIDE SEQUENCE [LARGE SCALE GENOMIC DNA]</scope>
    <source>
        <strain evidence="9">JCM 18054</strain>
    </source>
</reference>
<gene>
    <name evidence="8" type="ORF">GCM10023214_65520</name>
</gene>
<dbReference type="InterPro" id="IPR036388">
    <property type="entry name" value="WH-like_DNA-bd_sf"/>
</dbReference>
<dbReference type="Gene3D" id="1.10.10.10">
    <property type="entry name" value="Winged helix-like DNA-binding domain superfamily/Winged helix DNA-binding domain"/>
    <property type="match status" value="1"/>
</dbReference>
<dbReference type="Gene3D" id="1.10.1740.10">
    <property type="match status" value="1"/>
</dbReference>
<keyword evidence="4" id="KW-0731">Sigma factor</keyword>
<dbReference type="InterPro" id="IPR007627">
    <property type="entry name" value="RNA_pol_sigma70_r2"/>
</dbReference>
<evidence type="ECO:0000259" key="7">
    <source>
        <dbReference type="Pfam" id="PF08281"/>
    </source>
</evidence>
<dbReference type="InterPro" id="IPR013249">
    <property type="entry name" value="RNA_pol_sigma70_r4_t2"/>
</dbReference>
<dbReference type="PANTHER" id="PTHR30173">
    <property type="entry name" value="SIGMA 19 FACTOR"/>
    <property type="match status" value="1"/>
</dbReference>
<protein>
    <submittedName>
        <fullName evidence="8">RNA polymerase sigma-70 factor</fullName>
    </submittedName>
</protein>
<feature type="domain" description="RNA polymerase sigma-70 region 2" evidence="6">
    <location>
        <begin position="15"/>
        <end position="70"/>
    </location>
</feature>
<proteinExistence type="inferred from homology"/>
<evidence type="ECO:0000259" key="6">
    <source>
        <dbReference type="Pfam" id="PF04542"/>
    </source>
</evidence>
<evidence type="ECO:0000256" key="4">
    <source>
        <dbReference type="ARBA" id="ARBA00023082"/>
    </source>
</evidence>
<dbReference type="InterPro" id="IPR014303">
    <property type="entry name" value="RNA_pol_sigma-70_ECF"/>
</dbReference>
<dbReference type="Proteomes" id="UP001500192">
    <property type="component" value="Unassembled WGS sequence"/>
</dbReference>
<dbReference type="InterPro" id="IPR014284">
    <property type="entry name" value="RNA_pol_sigma-70_dom"/>
</dbReference>
<dbReference type="SUPFAM" id="SSF88659">
    <property type="entry name" value="Sigma3 and sigma4 domains of RNA polymerase sigma factors"/>
    <property type="match status" value="1"/>
</dbReference>
<dbReference type="NCBIfam" id="TIGR02957">
    <property type="entry name" value="SigX4"/>
    <property type="match status" value="1"/>
</dbReference>
<keyword evidence="3" id="KW-0805">Transcription regulation</keyword>
<dbReference type="Pfam" id="PF08281">
    <property type="entry name" value="Sigma70_r4_2"/>
    <property type="match status" value="1"/>
</dbReference>
<dbReference type="EMBL" id="BAABIB010000134">
    <property type="protein sequence ID" value="GAA4663685.1"/>
    <property type="molecule type" value="Genomic_DNA"/>
</dbReference>
<evidence type="ECO:0000256" key="3">
    <source>
        <dbReference type="ARBA" id="ARBA00023015"/>
    </source>
</evidence>
<keyword evidence="5" id="KW-0804">Transcription</keyword>
<dbReference type="SUPFAM" id="SSF54427">
    <property type="entry name" value="NTF2-like"/>
    <property type="match status" value="1"/>
</dbReference>
<dbReference type="InterPro" id="IPR032710">
    <property type="entry name" value="NTF2-like_dom_sf"/>
</dbReference>
<name>A0ABP8VHS7_9PSEU</name>
<dbReference type="InterPro" id="IPR013324">
    <property type="entry name" value="RNA_pol_sigma_r3/r4-like"/>
</dbReference>
<evidence type="ECO:0000313" key="9">
    <source>
        <dbReference type="Proteomes" id="UP001500192"/>
    </source>
</evidence>
<organism evidence="8 9">
    <name type="scientific">Amycolatopsis dongchuanensis</name>
    <dbReference type="NCBI Taxonomy" id="1070866"/>
    <lineage>
        <taxon>Bacteria</taxon>
        <taxon>Bacillati</taxon>
        <taxon>Actinomycetota</taxon>
        <taxon>Actinomycetes</taxon>
        <taxon>Pseudonocardiales</taxon>
        <taxon>Pseudonocardiaceae</taxon>
        <taxon>Amycolatopsis</taxon>
    </lineage>
</organism>